<dbReference type="Proteomes" id="UP000799302">
    <property type="component" value="Unassembled WGS sequence"/>
</dbReference>
<keyword evidence="2" id="KW-1185">Reference proteome</keyword>
<organism evidence="1 2">
    <name type="scientific">Microthyrium microscopicum</name>
    <dbReference type="NCBI Taxonomy" id="703497"/>
    <lineage>
        <taxon>Eukaryota</taxon>
        <taxon>Fungi</taxon>
        <taxon>Dikarya</taxon>
        <taxon>Ascomycota</taxon>
        <taxon>Pezizomycotina</taxon>
        <taxon>Dothideomycetes</taxon>
        <taxon>Dothideomycetes incertae sedis</taxon>
        <taxon>Microthyriales</taxon>
        <taxon>Microthyriaceae</taxon>
        <taxon>Microthyrium</taxon>
    </lineage>
</organism>
<proteinExistence type="predicted"/>
<accession>A0A6A6UEV3</accession>
<protein>
    <recommendedName>
        <fullName evidence="3">F-box domain-containing protein</fullName>
    </recommendedName>
</protein>
<evidence type="ECO:0000313" key="2">
    <source>
        <dbReference type="Proteomes" id="UP000799302"/>
    </source>
</evidence>
<gene>
    <name evidence="1" type="ORF">BT63DRAFT_479411</name>
</gene>
<dbReference type="AlphaFoldDB" id="A0A6A6UEV3"/>
<dbReference type="OrthoDB" id="3785457at2759"/>
<reference evidence="1" key="1">
    <citation type="journal article" date="2020" name="Stud. Mycol.">
        <title>101 Dothideomycetes genomes: a test case for predicting lifestyles and emergence of pathogens.</title>
        <authorList>
            <person name="Haridas S."/>
            <person name="Albert R."/>
            <person name="Binder M."/>
            <person name="Bloem J."/>
            <person name="Labutti K."/>
            <person name="Salamov A."/>
            <person name="Andreopoulos B."/>
            <person name="Baker S."/>
            <person name="Barry K."/>
            <person name="Bills G."/>
            <person name="Bluhm B."/>
            <person name="Cannon C."/>
            <person name="Castanera R."/>
            <person name="Culley D."/>
            <person name="Daum C."/>
            <person name="Ezra D."/>
            <person name="Gonzalez J."/>
            <person name="Henrissat B."/>
            <person name="Kuo A."/>
            <person name="Liang C."/>
            <person name="Lipzen A."/>
            <person name="Lutzoni F."/>
            <person name="Magnuson J."/>
            <person name="Mondo S."/>
            <person name="Nolan M."/>
            <person name="Ohm R."/>
            <person name="Pangilinan J."/>
            <person name="Park H.-J."/>
            <person name="Ramirez L."/>
            <person name="Alfaro M."/>
            <person name="Sun H."/>
            <person name="Tritt A."/>
            <person name="Yoshinaga Y."/>
            <person name="Zwiers L.-H."/>
            <person name="Turgeon B."/>
            <person name="Goodwin S."/>
            <person name="Spatafora J."/>
            <person name="Crous P."/>
            <person name="Grigoriev I."/>
        </authorList>
    </citation>
    <scope>NUCLEOTIDE SEQUENCE</scope>
    <source>
        <strain evidence="1">CBS 115976</strain>
    </source>
</reference>
<evidence type="ECO:0008006" key="3">
    <source>
        <dbReference type="Google" id="ProtNLM"/>
    </source>
</evidence>
<dbReference type="EMBL" id="MU004235">
    <property type="protein sequence ID" value="KAF2669618.1"/>
    <property type="molecule type" value="Genomic_DNA"/>
</dbReference>
<sequence>MSIIGLPDELLLMAIELIPRRQDVLSLCAVSKDFNRLANLYILHKSNALKLYNVETLKFQPLLANEECAFEKIVSFEVTSLYHNEISFWTAETFSNRCGPISDEKLDLNIWRTLQRFKKNHLKKFTWNNIGTPVLWEILGSDGHLANEQSTIESLELVTSNIFYQGSIYKIEHQGSQFKSLKELSWKGYRSTRDIVSLGYMLNNAAPQLRKLVLEPMGWSLDQRPDTEWTDDLMRRFHFNRLDRHTLLLIRCPVGGGLQLQFPNLNVLSLSNMELARPGPGWCQRSRDFVSSLNIECLCTLKVRRCHGWENLLIAVIEAKQSIQLKTLEIQWDYQQTVQGQPSLRFYLLTFLEKFEGLEELFLSISDDIVWTEDWKFTEHHKSTLRSYVFHQRMRLSDRYDKSNPLWTDEECDLVNMRGGYTRFNWRIGKWEDKLIGHDLEFFGLCCDVELLKMRVHPFTKSTSLKVLHLRQSGRDLRVLPSIGAKGAGTLTDLTPVDDPSFDPYELTPEAMREGSGDQDFDKNGHPRPVKAFHEFANWAFGPNGIPSLQILAYGDFSFDGRYNGKNLLLCRHQTDRIDAAKANRDDYRHMERKDWVLWNLLEKHANALSACPVDPLMENVGKFQA</sequence>
<evidence type="ECO:0000313" key="1">
    <source>
        <dbReference type="EMBL" id="KAF2669618.1"/>
    </source>
</evidence>
<name>A0A6A6UEV3_9PEZI</name>